<name>A0ABY6B2P3_9BURK</name>
<sequence>MRSSTAVFPPAMPRHRSPWRPVIRPVLRSLPLSAALLLAMSMAHAEGGAPAPRPIANAAELVQQLAVGPAVTLTPIKRISGCGPKGCSVNVERVSVVRADDEKPGELQSSTGAKIRLVEHRPADGRELPDLDWSPLRAFEVHNGKQRWGSCIEFTHEGLGKSGVQQRWTSVVLVPFKGDRPGTTAHRFVGYWAGCESLRGAEKAQAVTLPLVEPAAAGAAHPLHLMQYACTRESCTGREDPRPVKGDPGSTTGELMIGAAP</sequence>
<feature type="compositionally biased region" description="Basic and acidic residues" evidence="1">
    <location>
        <begin position="235"/>
        <end position="245"/>
    </location>
</feature>
<dbReference type="EMBL" id="CP104562">
    <property type="protein sequence ID" value="UXH79188.1"/>
    <property type="molecule type" value="Genomic_DNA"/>
</dbReference>
<dbReference type="Proteomes" id="UP001064933">
    <property type="component" value="Chromosome"/>
</dbReference>
<keyword evidence="2" id="KW-0732">Signal</keyword>
<feature type="signal peptide" evidence="2">
    <location>
        <begin position="1"/>
        <end position="45"/>
    </location>
</feature>
<evidence type="ECO:0000313" key="3">
    <source>
        <dbReference type="EMBL" id="UXH79188.1"/>
    </source>
</evidence>
<reference evidence="3" key="1">
    <citation type="submission" date="2022-10" db="EMBL/GenBank/DDBJ databases">
        <title>Characterization and whole genome sequencing of a new Roseateles species, isolated from fresh water.</title>
        <authorList>
            <person name="Guliayeva D.Y."/>
            <person name="Akhremchuk A.E."/>
            <person name="Sikolenko M.A."/>
            <person name="Valentovich L.N."/>
            <person name="Sidarenka A.V."/>
        </authorList>
    </citation>
    <scope>NUCLEOTIDE SEQUENCE</scope>
    <source>
        <strain evidence="3">BIM B-1768</strain>
    </source>
</reference>
<feature type="region of interest" description="Disordered" evidence="1">
    <location>
        <begin position="235"/>
        <end position="261"/>
    </location>
</feature>
<evidence type="ECO:0000313" key="4">
    <source>
        <dbReference type="Proteomes" id="UP001064933"/>
    </source>
</evidence>
<evidence type="ECO:0000256" key="2">
    <source>
        <dbReference type="SAM" id="SignalP"/>
    </source>
</evidence>
<proteinExistence type="predicted"/>
<feature type="chain" id="PRO_5047233801" evidence="2">
    <location>
        <begin position="46"/>
        <end position="261"/>
    </location>
</feature>
<accession>A0ABY6B2P3</accession>
<gene>
    <name evidence="3" type="ORF">N4261_04410</name>
</gene>
<organism evidence="3 4">
    <name type="scientific">Roseateles amylovorans</name>
    <dbReference type="NCBI Taxonomy" id="2978473"/>
    <lineage>
        <taxon>Bacteria</taxon>
        <taxon>Pseudomonadati</taxon>
        <taxon>Pseudomonadota</taxon>
        <taxon>Betaproteobacteria</taxon>
        <taxon>Burkholderiales</taxon>
        <taxon>Sphaerotilaceae</taxon>
        <taxon>Roseateles</taxon>
    </lineage>
</organism>
<protein>
    <submittedName>
        <fullName evidence="3">Uncharacterized protein</fullName>
    </submittedName>
</protein>
<keyword evidence="4" id="KW-1185">Reference proteome</keyword>
<evidence type="ECO:0000256" key="1">
    <source>
        <dbReference type="SAM" id="MobiDB-lite"/>
    </source>
</evidence>
<dbReference type="RefSeq" id="WP_261759008.1">
    <property type="nucleotide sequence ID" value="NZ_CP104562.2"/>
</dbReference>